<comment type="caution">
    <text evidence="6">The sequence shown here is derived from an EMBL/GenBank/DDBJ whole genome shotgun (WGS) entry which is preliminary data.</text>
</comment>
<dbReference type="PANTHER" id="PTHR30537">
    <property type="entry name" value="HTH-TYPE TRANSCRIPTIONAL REGULATOR"/>
    <property type="match status" value="1"/>
</dbReference>
<dbReference type="eggNOG" id="COG0583">
    <property type="taxonomic scope" value="Bacteria"/>
</dbReference>
<dbReference type="InterPro" id="IPR036388">
    <property type="entry name" value="WH-like_DNA-bd_sf"/>
</dbReference>
<dbReference type="Pfam" id="PF00126">
    <property type="entry name" value="HTH_1"/>
    <property type="match status" value="1"/>
</dbReference>
<dbReference type="Gene3D" id="3.40.190.290">
    <property type="match status" value="1"/>
</dbReference>
<dbReference type="SUPFAM" id="SSF46785">
    <property type="entry name" value="Winged helix' DNA-binding domain"/>
    <property type="match status" value="1"/>
</dbReference>
<reference evidence="6" key="1">
    <citation type="submission" date="2014-12" db="EMBL/GenBank/DDBJ databases">
        <title>The draft genome of the Tatumella morbirosei type strain, LMG23360T isolated from pineapple rot.</title>
        <authorList>
            <person name="Smits T.H."/>
            <person name="Palmer M."/>
            <person name="Venter S.N."/>
            <person name="Duffy B."/>
            <person name="Steenkamp E.T."/>
            <person name="Chan W.Y."/>
            <person name="Coutinho T.A."/>
            <person name="Coetzee M.P."/>
            <person name="De Maayer P."/>
        </authorList>
    </citation>
    <scope>NUCLEOTIDE SEQUENCE [LARGE SCALE GENOMIC DNA]</scope>
    <source>
        <strain evidence="6">LMG 23360</strain>
    </source>
</reference>
<evidence type="ECO:0000313" key="6">
    <source>
        <dbReference type="EMBL" id="KGD73732.1"/>
    </source>
</evidence>
<keyword evidence="2" id="KW-0805">Transcription regulation</keyword>
<dbReference type="AlphaFoldDB" id="A0A095TAJ7"/>
<dbReference type="RefSeq" id="WP_038020204.1">
    <property type="nucleotide sequence ID" value="NZ_JPKR02000002.1"/>
</dbReference>
<evidence type="ECO:0000313" key="7">
    <source>
        <dbReference type="Proteomes" id="UP000029577"/>
    </source>
</evidence>
<dbReference type="InterPro" id="IPR036390">
    <property type="entry name" value="WH_DNA-bd_sf"/>
</dbReference>
<dbReference type="Pfam" id="PF03466">
    <property type="entry name" value="LysR_substrate"/>
    <property type="match status" value="1"/>
</dbReference>
<comment type="similarity">
    <text evidence="1">Belongs to the LysR transcriptional regulatory family.</text>
</comment>
<dbReference type="InterPro" id="IPR058163">
    <property type="entry name" value="LysR-type_TF_proteobact-type"/>
</dbReference>
<protein>
    <submittedName>
        <fullName evidence="6">LysR family transcriptional regulator</fullName>
    </submittedName>
</protein>
<keyword evidence="7" id="KW-1185">Reference proteome</keyword>
<feature type="domain" description="HTH lysR-type" evidence="5">
    <location>
        <begin position="3"/>
        <end position="60"/>
    </location>
</feature>
<evidence type="ECO:0000256" key="3">
    <source>
        <dbReference type="ARBA" id="ARBA00023125"/>
    </source>
</evidence>
<evidence type="ECO:0000256" key="4">
    <source>
        <dbReference type="ARBA" id="ARBA00023163"/>
    </source>
</evidence>
<dbReference type="GO" id="GO:0003700">
    <property type="term" value="F:DNA-binding transcription factor activity"/>
    <property type="evidence" value="ECO:0007669"/>
    <property type="project" value="InterPro"/>
</dbReference>
<dbReference type="InterPro" id="IPR000847">
    <property type="entry name" value="LysR_HTH_N"/>
</dbReference>
<name>A0A095TAJ7_9GAMM</name>
<keyword evidence="3" id="KW-0238">DNA-binding</keyword>
<dbReference type="SUPFAM" id="SSF53850">
    <property type="entry name" value="Periplasmic binding protein-like II"/>
    <property type="match status" value="1"/>
</dbReference>
<dbReference type="PROSITE" id="PS50931">
    <property type="entry name" value="HTH_LYSR"/>
    <property type="match status" value="1"/>
</dbReference>
<dbReference type="STRING" id="642227.HA49_10830"/>
<keyword evidence="4" id="KW-0804">Transcription</keyword>
<dbReference type="EMBL" id="JPKR02000002">
    <property type="protein sequence ID" value="KGD73732.1"/>
    <property type="molecule type" value="Genomic_DNA"/>
</dbReference>
<dbReference type="GO" id="GO:0003677">
    <property type="term" value="F:DNA binding"/>
    <property type="evidence" value="ECO:0007669"/>
    <property type="project" value="UniProtKB-KW"/>
</dbReference>
<evidence type="ECO:0000256" key="2">
    <source>
        <dbReference type="ARBA" id="ARBA00023015"/>
    </source>
</evidence>
<proteinExistence type="inferred from homology"/>
<organism evidence="6 7">
    <name type="scientific">Tatumella morbirosei</name>
    <dbReference type="NCBI Taxonomy" id="642227"/>
    <lineage>
        <taxon>Bacteria</taxon>
        <taxon>Pseudomonadati</taxon>
        <taxon>Pseudomonadota</taxon>
        <taxon>Gammaproteobacteria</taxon>
        <taxon>Enterobacterales</taxon>
        <taxon>Erwiniaceae</taxon>
        <taxon>Tatumella</taxon>
    </lineage>
</organism>
<dbReference type="FunFam" id="1.10.10.10:FF:000001">
    <property type="entry name" value="LysR family transcriptional regulator"/>
    <property type="match status" value="1"/>
</dbReference>
<dbReference type="OrthoDB" id="8885940at2"/>
<evidence type="ECO:0000256" key="1">
    <source>
        <dbReference type="ARBA" id="ARBA00009437"/>
    </source>
</evidence>
<accession>A0A095TAJ7</accession>
<dbReference type="Gene3D" id="1.10.10.10">
    <property type="entry name" value="Winged helix-like DNA-binding domain superfamily/Winged helix DNA-binding domain"/>
    <property type="match status" value="1"/>
</dbReference>
<evidence type="ECO:0000259" key="5">
    <source>
        <dbReference type="PROSITE" id="PS50931"/>
    </source>
</evidence>
<dbReference type="PANTHER" id="PTHR30537:SF5">
    <property type="entry name" value="HTH-TYPE TRANSCRIPTIONAL ACTIVATOR TTDR-RELATED"/>
    <property type="match status" value="1"/>
</dbReference>
<gene>
    <name evidence="6" type="ORF">HA49_10830</name>
</gene>
<dbReference type="InterPro" id="IPR005119">
    <property type="entry name" value="LysR_subst-bd"/>
</dbReference>
<dbReference type="Proteomes" id="UP000029577">
    <property type="component" value="Unassembled WGS sequence"/>
</dbReference>
<sequence>MPDKLTSMRTFVAAARGGSFVVAANKLAMSPQMVARHITALEHQLSVRLLNRTTRSQSLTPAGEQYLKRCEAILEAVNQADNEASGLTDTPSGTLRINAPVSLGRYSLVDFVSLFLQRYPQMKVELTLSDGIINPAAEYFDFVFRIGKPDKNLRYVARPLPPYRFIACASPNYLARRGTPEHPEDLQHHDCIGFSPWPAGLAHEWPFTCGQQIIQVSVNGPLVINDWGAILAAAVKGNGIIIGYEKGLEQPLQRGELIPVLENFPVPERPLNLLCDPQRMKESRCQLFISEVTEYFR</sequence>